<sequence>MFSKEFRKAIRGCVRRAPRRGRCAACTGCVGLRSAMQWLAFGARRPVSIRVREGRGAGARGLCPSGMRDAGTTGRTRAPISTPPPRPGDTRVRSHPATATRLPAEIMSRRTR</sequence>
<dbReference type="EMBL" id="CM034387">
    <property type="protein sequence ID" value="KAJ0183655.1"/>
    <property type="molecule type" value="Genomic_DNA"/>
</dbReference>
<evidence type="ECO:0000313" key="2">
    <source>
        <dbReference type="Proteomes" id="UP000824533"/>
    </source>
</evidence>
<proteinExistence type="predicted"/>
<evidence type="ECO:0000313" key="1">
    <source>
        <dbReference type="EMBL" id="KAJ0183655.1"/>
    </source>
</evidence>
<organism evidence="1 2">
    <name type="scientific">Dendrolimus kikuchii</name>
    <dbReference type="NCBI Taxonomy" id="765133"/>
    <lineage>
        <taxon>Eukaryota</taxon>
        <taxon>Metazoa</taxon>
        <taxon>Ecdysozoa</taxon>
        <taxon>Arthropoda</taxon>
        <taxon>Hexapoda</taxon>
        <taxon>Insecta</taxon>
        <taxon>Pterygota</taxon>
        <taxon>Neoptera</taxon>
        <taxon>Endopterygota</taxon>
        <taxon>Lepidoptera</taxon>
        <taxon>Glossata</taxon>
        <taxon>Ditrysia</taxon>
        <taxon>Bombycoidea</taxon>
        <taxon>Lasiocampidae</taxon>
        <taxon>Dendrolimus</taxon>
    </lineage>
</organism>
<protein>
    <submittedName>
        <fullName evidence="1">Uncharacterized protein</fullName>
    </submittedName>
</protein>
<gene>
    <name evidence="1" type="ORF">K1T71_000078</name>
</gene>
<keyword evidence="2" id="KW-1185">Reference proteome</keyword>
<accession>A0ACC1DIN3</accession>
<dbReference type="Proteomes" id="UP000824533">
    <property type="component" value="Linkage Group LG01"/>
</dbReference>
<name>A0ACC1DIN3_9NEOP</name>
<comment type="caution">
    <text evidence="1">The sequence shown here is derived from an EMBL/GenBank/DDBJ whole genome shotgun (WGS) entry which is preliminary data.</text>
</comment>
<reference evidence="1 2" key="1">
    <citation type="journal article" date="2021" name="Front. Genet.">
        <title>Chromosome-Level Genome Assembly Reveals Significant Gene Expansion in the Toll and IMD Signaling Pathways of Dendrolimus kikuchii.</title>
        <authorList>
            <person name="Zhou J."/>
            <person name="Wu P."/>
            <person name="Xiong Z."/>
            <person name="Liu N."/>
            <person name="Zhao N."/>
            <person name="Ji M."/>
            <person name="Qiu Y."/>
            <person name="Yang B."/>
        </authorList>
    </citation>
    <scope>NUCLEOTIDE SEQUENCE [LARGE SCALE GENOMIC DNA]</scope>
    <source>
        <strain evidence="1">Ann1</strain>
    </source>
</reference>